<comment type="caution">
    <text evidence="12">The sequence shown here is derived from an EMBL/GenBank/DDBJ whole genome shotgun (WGS) entry which is preliminary data.</text>
</comment>
<dbReference type="SMART" id="SM00322">
    <property type="entry name" value="KH"/>
    <property type="match status" value="2"/>
</dbReference>
<dbReference type="FunFam" id="3.30.300.20:FF:000005">
    <property type="entry name" value="Transcription termination/antitermination protein NusA"/>
    <property type="match status" value="1"/>
</dbReference>
<evidence type="ECO:0000259" key="10">
    <source>
        <dbReference type="SMART" id="SM00316"/>
    </source>
</evidence>
<dbReference type="RefSeq" id="WP_006526427.1">
    <property type="nucleotide sequence ID" value="NZ_CABJCF010000002.1"/>
</dbReference>
<dbReference type="GO" id="GO:0031564">
    <property type="term" value="P:transcription antitermination"/>
    <property type="evidence" value="ECO:0007669"/>
    <property type="project" value="UniProtKB-UniRule"/>
</dbReference>
<evidence type="ECO:0000256" key="4">
    <source>
        <dbReference type="ARBA" id="ARBA00022884"/>
    </source>
</evidence>
<dbReference type="GO" id="GO:0003700">
    <property type="term" value="F:DNA-binding transcription factor activity"/>
    <property type="evidence" value="ECO:0007669"/>
    <property type="project" value="InterPro"/>
</dbReference>
<dbReference type="PANTHER" id="PTHR22648:SF0">
    <property type="entry name" value="TRANSCRIPTION TERMINATION_ANTITERMINATION PROTEIN NUSA"/>
    <property type="match status" value="1"/>
</dbReference>
<dbReference type="HAMAP" id="MF_00945_B">
    <property type="entry name" value="NusA_B"/>
    <property type="match status" value="1"/>
</dbReference>
<dbReference type="NCBIfam" id="TIGR01953">
    <property type="entry name" value="NusA"/>
    <property type="match status" value="1"/>
</dbReference>
<evidence type="ECO:0000256" key="8">
    <source>
        <dbReference type="SAM" id="Coils"/>
    </source>
</evidence>
<dbReference type="InterPro" id="IPR025249">
    <property type="entry name" value="TF_NusA_KH_1st"/>
</dbReference>
<dbReference type="CDD" id="cd02134">
    <property type="entry name" value="KH-II_NusA_rpt1"/>
    <property type="match status" value="1"/>
</dbReference>
<dbReference type="EMBL" id="QRWX01000002">
    <property type="protein sequence ID" value="RGT56060.1"/>
    <property type="molecule type" value="Genomic_DNA"/>
</dbReference>
<evidence type="ECO:0000256" key="5">
    <source>
        <dbReference type="ARBA" id="ARBA00023015"/>
    </source>
</evidence>
<proteinExistence type="inferred from homology"/>
<dbReference type="InterPro" id="IPR030842">
    <property type="entry name" value="TF_NusA_bacterial"/>
</dbReference>
<dbReference type="Pfam" id="PF13184">
    <property type="entry name" value="KH_NusA_1st"/>
    <property type="match status" value="1"/>
</dbReference>
<feature type="domain" description="S1 motif" evidence="10">
    <location>
        <begin position="137"/>
        <end position="203"/>
    </location>
</feature>
<accession>A0A412PF24</accession>
<feature type="coiled-coil region" evidence="8">
    <location>
        <begin position="347"/>
        <end position="389"/>
    </location>
</feature>
<keyword evidence="3 7" id="KW-0889">Transcription antitermination</keyword>
<organism evidence="12 13">
    <name type="scientific">Solobacterium moorei</name>
    <dbReference type="NCBI Taxonomy" id="102148"/>
    <lineage>
        <taxon>Bacteria</taxon>
        <taxon>Bacillati</taxon>
        <taxon>Bacillota</taxon>
        <taxon>Erysipelotrichia</taxon>
        <taxon>Erysipelotrichales</taxon>
        <taxon>Erysipelotrichaceae</taxon>
        <taxon>Solobacterium</taxon>
    </lineage>
</organism>
<dbReference type="Gene3D" id="3.30.300.20">
    <property type="match status" value="2"/>
</dbReference>
<dbReference type="SUPFAM" id="SSF50249">
    <property type="entry name" value="Nucleic acid-binding proteins"/>
    <property type="match status" value="1"/>
</dbReference>
<protein>
    <recommendedName>
        <fullName evidence="7">Transcription termination/antitermination protein NusA</fullName>
    </recommendedName>
</protein>
<comment type="subunit">
    <text evidence="7">Monomer. Binds directly to the core enzyme of the DNA-dependent RNA polymerase and to nascent RNA.</text>
</comment>
<dbReference type="SMART" id="SM00316">
    <property type="entry name" value="S1"/>
    <property type="match status" value="1"/>
</dbReference>
<dbReference type="PANTHER" id="PTHR22648">
    <property type="entry name" value="TRANSCRIPTION TERMINATION FACTOR NUSA"/>
    <property type="match status" value="1"/>
</dbReference>
<keyword evidence="2 7" id="KW-0963">Cytoplasm</keyword>
<dbReference type="InterPro" id="IPR036555">
    <property type="entry name" value="NusA_N_sf"/>
</dbReference>
<dbReference type="FunFam" id="3.30.300.20:FF:000002">
    <property type="entry name" value="Transcription termination/antitermination protein NusA"/>
    <property type="match status" value="1"/>
</dbReference>
<dbReference type="GO" id="GO:0003723">
    <property type="term" value="F:RNA binding"/>
    <property type="evidence" value="ECO:0007669"/>
    <property type="project" value="UniProtKB-UniRule"/>
</dbReference>
<dbReference type="CDD" id="cd04455">
    <property type="entry name" value="S1_NusA"/>
    <property type="match status" value="1"/>
</dbReference>
<dbReference type="SUPFAM" id="SSF54814">
    <property type="entry name" value="Prokaryotic type KH domain (KH-domain type II)"/>
    <property type="match status" value="2"/>
</dbReference>
<dbReference type="InterPro" id="IPR012340">
    <property type="entry name" value="NA-bd_OB-fold"/>
</dbReference>
<dbReference type="GO" id="GO:0005829">
    <property type="term" value="C:cytosol"/>
    <property type="evidence" value="ECO:0007669"/>
    <property type="project" value="TreeGrafter"/>
</dbReference>
<feature type="region of interest" description="Disordered" evidence="9">
    <location>
        <begin position="460"/>
        <end position="479"/>
    </location>
</feature>
<evidence type="ECO:0000256" key="1">
    <source>
        <dbReference type="ARBA" id="ARBA00022472"/>
    </source>
</evidence>
<keyword evidence="5 7" id="KW-0805">Transcription regulation</keyword>
<dbReference type="SUPFAM" id="SSF69705">
    <property type="entry name" value="Transcription factor NusA, N-terminal domain"/>
    <property type="match status" value="1"/>
</dbReference>
<feature type="region of interest" description="Disordered" evidence="9">
    <location>
        <begin position="497"/>
        <end position="526"/>
    </location>
</feature>
<feature type="domain" description="K Homology" evidence="11">
    <location>
        <begin position="304"/>
        <end position="378"/>
    </location>
</feature>
<evidence type="ECO:0000259" key="11">
    <source>
        <dbReference type="SMART" id="SM00322"/>
    </source>
</evidence>
<comment type="function">
    <text evidence="7">Participates in both transcription termination and antitermination.</text>
</comment>
<keyword evidence="8" id="KW-0175">Coiled coil</keyword>
<dbReference type="InterPro" id="IPR009019">
    <property type="entry name" value="KH_sf_prok-type"/>
</dbReference>
<comment type="similarity">
    <text evidence="7">Belongs to the NusA family.</text>
</comment>
<keyword evidence="1 7" id="KW-0806">Transcription termination</keyword>
<evidence type="ECO:0000256" key="3">
    <source>
        <dbReference type="ARBA" id="ARBA00022814"/>
    </source>
</evidence>
<dbReference type="Gene3D" id="2.40.50.140">
    <property type="entry name" value="Nucleic acid-binding proteins"/>
    <property type="match status" value="1"/>
</dbReference>
<evidence type="ECO:0000313" key="12">
    <source>
        <dbReference type="EMBL" id="RGT56060.1"/>
    </source>
</evidence>
<evidence type="ECO:0000256" key="7">
    <source>
        <dbReference type="HAMAP-Rule" id="MF_00945"/>
    </source>
</evidence>
<dbReference type="Pfam" id="PF26594">
    <property type="entry name" value="KH_NusA_2nd"/>
    <property type="match status" value="1"/>
</dbReference>
<feature type="compositionally biased region" description="Basic and acidic residues" evidence="9">
    <location>
        <begin position="515"/>
        <end position="526"/>
    </location>
</feature>
<evidence type="ECO:0000313" key="13">
    <source>
        <dbReference type="Proteomes" id="UP000284731"/>
    </source>
</evidence>
<dbReference type="AlphaFoldDB" id="A0A412PF24"/>
<dbReference type="PROSITE" id="PS50084">
    <property type="entry name" value="KH_TYPE_1"/>
    <property type="match status" value="1"/>
</dbReference>
<evidence type="ECO:0000256" key="9">
    <source>
        <dbReference type="SAM" id="MobiDB-lite"/>
    </source>
</evidence>
<feature type="domain" description="K Homology" evidence="11">
    <location>
        <begin position="233"/>
        <end position="296"/>
    </location>
</feature>
<dbReference type="InterPro" id="IPR013735">
    <property type="entry name" value="TF_NusA_N"/>
</dbReference>
<dbReference type="InterPro" id="IPR003029">
    <property type="entry name" value="S1_domain"/>
</dbReference>
<sequence>MEIKYTQLLNAIRGVEDDKNVPENIVLEALTEAVAKAFKKDSELQDIEVKAEINKKSKTIDIYQYYNVVEEVEDDELEISLEDAKKLDSNAELGGQVREKKEITSMSRAAASLAKNVFRQKIREAEKVAVYNEYIDQKDEMVIGTVESVKDKFTLISLGKTVALLSKSAEIPHEKLTEGQSIRVVITDVQKETKGSQVLVSRADATLVKRLFEKEVPEIYQGVVEIKSIAREAGERTKMAVLSHNPDVDPIGSCIGPRGSRVQKIIDELHGEKIDIFQWNDDITELVKNALAPAEIISVLPGQDDNSLLVIVSEDQLSLAIGKRGKNARLAVKLTGHKIDIKTRQELEDMGKDYDELLAQAEVMKQKLAEQAKAKSVERQKAAAKEEEEKRLAAIAKFRAENPDSIVDEDEEYIPEEMMERVNDTIIAEISNQPDEEEHQEAAIETPVVETVEKAVEEEKPVVVEKTAEEKEASRKHADLEELARKATYVSHFEKLVDSSKPKNTDSKYKKKKKKDEEEYKVRNKDLEEQIKKNLLVADNRPIYSEEELAEIEAQQESEAEKEYDIDYDEYEEYYDDDENM</sequence>
<evidence type="ECO:0000256" key="2">
    <source>
        <dbReference type="ARBA" id="ARBA00022490"/>
    </source>
</evidence>
<comment type="subcellular location">
    <subcellularLocation>
        <location evidence="7">Cytoplasm</location>
    </subcellularLocation>
</comment>
<dbReference type="Gene3D" id="3.30.1480.10">
    <property type="entry name" value="NusA, N-terminal domain"/>
    <property type="match status" value="1"/>
</dbReference>
<dbReference type="Proteomes" id="UP000284731">
    <property type="component" value="Unassembled WGS sequence"/>
</dbReference>
<dbReference type="GO" id="GO:0006353">
    <property type="term" value="P:DNA-templated transcription termination"/>
    <property type="evidence" value="ECO:0007669"/>
    <property type="project" value="UniProtKB-UniRule"/>
</dbReference>
<keyword evidence="6 7" id="KW-0804">Transcription</keyword>
<dbReference type="CDD" id="cd22529">
    <property type="entry name" value="KH-II_NusA_rpt2"/>
    <property type="match status" value="1"/>
</dbReference>
<reference evidence="12 13" key="1">
    <citation type="submission" date="2018-08" db="EMBL/GenBank/DDBJ databases">
        <title>A genome reference for cultivated species of the human gut microbiota.</title>
        <authorList>
            <person name="Zou Y."/>
            <person name="Xue W."/>
            <person name="Luo G."/>
        </authorList>
    </citation>
    <scope>NUCLEOTIDE SEQUENCE [LARGE SCALE GENOMIC DNA]</scope>
    <source>
        <strain evidence="12 13">AF18-46</strain>
    </source>
</reference>
<dbReference type="Pfam" id="PF08529">
    <property type="entry name" value="NusA_N"/>
    <property type="match status" value="1"/>
</dbReference>
<dbReference type="InterPro" id="IPR058582">
    <property type="entry name" value="KH_NusA_2nd"/>
</dbReference>
<evidence type="ECO:0000256" key="6">
    <source>
        <dbReference type="ARBA" id="ARBA00023163"/>
    </source>
</evidence>
<keyword evidence="4 7" id="KW-0694">RNA-binding</keyword>
<dbReference type="InterPro" id="IPR010213">
    <property type="entry name" value="TF_NusA"/>
</dbReference>
<name>A0A412PF24_9FIRM</name>
<gene>
    <name evidence="7" type="primary">nusA</name>
    <name evidence="12" type="ORF">DWX20_04430</name>
</gene>
<feature type="compositionally biased region" description="Basic and acidic residues" evidence="9">
    <location>
        <begin position="497"/>
        <end position="508"/>
    </location>
</feature>
<dbReference type="InterPro" id="IPR015946">
    <property type="entry name" value="KH_dom-like_a/b"/>
</dbReference>
<dbReference type="InterPro" id="IPR004087">
    <property type="entry name" value="KH_dom"/>
</dbReference>